<keyword evidence="3 4" id="KW-0418">Kinase</keyword>
<dbReference type="CDD" id="cd01168">
    <property type="entry name" value="adenosine_kinase"/>
    <property type="match status" value="1"/>
</dbReference>
<protein>
    <recommendedName>
        <fullName evidence="5">Carbohydrate kinase PfkB domain-containing protein</fullName>
    </recommendedName>
</protein>
<name>A0A1F6G9S4_9PROT</name>
<dbReference type="STRING" id="1817772.A2527_13005"/>
<dbReference type="InterPro" id="IPR052700">
    <property type="entry name" value="Carb_kinase_PfkB-like"/>
</dbReference>
<dbReference type="InterPro" id="IPR011611">
    <property type="entry name" value="PfkB_dom"/>
</dbReference>
<dbReference type="Proteomes" id="UP000178449">
    <property type="component" value="Unassembled WGS sequence"/>
</dbReference>
<dbReference type="PANTHER" id="PTHR43320:SF3">
    <property type="entry name" value="CARBOHYDRATE KINASE PFKB DOMAIN-CONTAINING PROTEIN"/>
    <property type="match status" value="1"/>
</dbReference>
<keyword evidence="2 4" id="KW-0808">Transferase</keyword>
<evidence type="ECO:0000256" key="3">
    <source>
        <dbReference type="ARBA" id="ARBA00022777"/>
    </source>
</evidence>
<dbReference type="InterPro" id="IPR002139">
    <property type="entry name" value="Ribo/fructo_kinase"/>
</dbReference>
<reference evidence="6 7" key="1">
    <citation type="journal article" date="2016" name="Nat. Commun.">
        <title>Thousands of microbial genomes shed light on interconnected biogeochemical processes in an aquifer system.</title>
        <authorList>
            <person name="Anantharaman K."/>
            <person name="Brown C.T."/>
            <person name="Hug L.A."/>
            <person name="Sharon I."/>
            <person name="Castelle C.J."/>
            <person name="Probst A.J."/>
            <person name="Thomas B.C."/>
            <person name="Singh A."/>
            <person name="Wilkins M.J."/>
            <person name="Karaoz U."/>
            <person name="Brodie E.L."/>
            <person name="Williams K.H."/>
            <person name="Hubbard S.S."/>
            <person name="Banfield J.F."/>
        </authorList>
    </citation>
    <scope>NUCLEOTIDE SEQUENCE [LARGE SCALE GENOMIC DNA]</scope>
</reference>
<accession>A0A1F6G9S4</accession>
<dbReference type="PRINTS" id="PR00990">
    <property type="entry name" value="RIBOKINASE"/>
</dbReference>
<evidence type="ECO:0000259" key="5">
    <source>
        <dbReference type="Pfam" id="PF00294"/>
    </source>
</evidence>
<comment type="similarity">
    <text evidence="1 4">Belongs to the carbohydrate kinase PfkB family.</text>
</comment>
<evidence type="ECO:0000256" key="4">
    <source>
        <dbReference type="RuleBase" id="RU003704"/>
    </source>
</evidence>
<dbReference type="SUPFAM" id="SSF53613">
    <property type="entry name" value="Ribokinase-like"/>
    <property type="match status" value="1"/>
</dbReference>
<evidence type="ECO:0000256" key="1">
    <source>
        <dbReference type="ARBA" id="ARBA00010688"/>
    </source>
</evidence>
<dbReference type="Pfam" id="PF00294">
    <property type="entry name" value="PfkB"/>
    <property type="match status" value="1"/>
</dbReference>
<dbReference type="EMBL" id="MFNE01000033">
    <property type="protein sequence ID" value="OGG94859.1"/>
    <property type="molecule type" value="Genomic_DNA"/>
</dbReference>
<comment type="caution">
    <text evidence="6">The sequence shown here is derived from an EMBL/GenBank/DDBJ whole genome shotgun (WGS) entry which is preliminary data.</text>
</comment>
<feature type="domain" description="Carbohydrate kinase PfkB" evidence="5">
    <location>
        <begin position="57"/>
        <end position="313"/>
    </location>
</feature>
<dbReference type="InterPro" id="IPR002173">
    <property type="entry name" value="Carboh/pur_kinase_PfkB_CS"/>
</dbReference>
<evidence type="ECO:0000256" key="2">
    <source>
        <dbReference type="ARBA" id="ARBA00022679"/>
    </source>
</evidence>
<dbReference type="PANTHER" id="PTHR43320">
    <property type="entry name" value="SUGAR KINASE"/>
    <property type="match status" value="1"/>
</dbReference>
<dbReference type="InterPro" id="IPR029056">
    <property type="entry name" value="Ribokinase-like"/>
</dbReference>
<dbReference type="Gene3D" id="3.40.1190.20">
    <property type="match status" value="1"/>
</dbReference>
<evidence type="ECO:0000313" key="7">
    <source>
        <dbReference type="Proteomes" id="UP000178449"/>
    </source>
</evidence>
<proteinExistence type="inferred from homology"/>
<organism evidence="6 7">
    <name type="scientific">Candidatus Lambdaproteobacteria bacterium RIFOXYD2_FULL_50_16</name>
    <dbReference type="NCBI Taxonomy" id="1817772"/>
    <lineage>
        <taxon>Bacteria</taxon>
        <taxon>Pseudomonadati</taxon>
        <taxon>Pseudomonadota</taxon>
        <taxon>Candidatus Lambdaproteobacteria</taxon>
    </lineage>
</organism>
<sequence length="326" mass="35321">MKYDVYGLGNPLVDVIVHVDDELHRELGLAKGTMNLVDRERQEVILAKTSHRTPIVALGGSCANSMVMIAQLGGRAAFCGNLGNDELAKEYEAQLIKAGVDSYTKKSVGMTGSTVILVSPDAERTMNTHLGQCQELTKEALDLEAIGLSKYLYVEGYLWDTPKQQEAVLHALAHAKTQGVQIALSLSDAFVVQRHKEAFIGLIKDYVDLVFCNQMEAEYMTGETDPQKIVEALHQWTSHVVLTLGKQGSLISVDGQAYHIDAVLVEAVDTTGAGDSFAAGYLFGLTQGYEIAQAGRLAAKSASVVVGQVGPRFNGDFKGQVREYLK</sequence>
<dbReference type="GO" id="GO:0016301">
    <property type="term" value="F:kinase activity"/>
    <property type="evidence" value="ECO:0007669"/>
    <property type="project" value="UniProtKB-KW"/>
</dbReference>
<dbReference type="PROSITE" id="PS00584">
    <property type="entry name" value="PFKB_KINASES_2"/>
    <property type="match status" value="1"/>
</dbReference>
<dbReference type="AlphaFoldDB" id="A0A1F6G9S4"/>
<gene>
    <name evidence="6" type="ORF">A2527_13005</name>
</gene>
<evidence type="ECO:0000313" key="6">
    <source>
        <dbReference type="EMBL" id="OGG94859.1"/>
    </source>
</evidence>